<sequence length="490" mass="58484">MLNCWQRNFHNQYKLCFVIICGCFLLSNWIGRFISFKYFHEGSFAQTWPPGVNIQHDLLYYNRVPKTGSENLGFILKELSKVNNFTQCRSFTPRKRKISKIDQEKHVIDVNKGPRPYSYHKHIYFINFEDFGLKNPIWISMIRNPVDKFVSRYYYNKSKRIFQELKRKNSTKVLGLNLFQWRNISADQCIDQLLPECHLITGESHELTIVSLKKSDRNFWHSQFPHFFQPYFCGQEDDCFVLGSHWAFNRAVHNVETWYQVVGVLENFESTLKVFEGLIPQFFQNVTKFYQSLGEPHKNKNRHRGILEKNRRRLETNLTLEIDFYNFVAQSDKIQQDLLYYNRVPKTGSENLGYLLEELAKRNNFTQSRCYKPSDRKLTKENQRAHVLDINKAPRPFSYHKHVYFINFETFGQKNPIWISMVRNPVEKLISRYYYNRNEKTYNKLMQKNSINVAGLTESEWESNTADQCIEKLLPECHFRIGTPRPENTI</sequence>
<evidence type="ECO:0000313" key="11">
    <source>
        <dbReference type="EMBL" id="TRY70843.1"/>
    </source>
</evidence>
<accession>A0A553NZH6</accession>
<keyword evidence="3" id="KW-0808">Transferase</keyword>
<keyword evidence="12" id="KW-1185">Reference proteome</keyword>
<dbReference type="InterPro" id="IPR005331">
    <property type="entry name" value="Sulfotransferase"/>
</dbReference>
<evidence type="ECO:0000256" key="1">
    <source>
        <dbReference type="ARBA" id="ARBA00004323"/>
    </source>
</evidence>
<dbReference type="PANTHER" id="PTHR12129">
    <property type="entry name" value="HEPARAN SULFATE 2-O-SULFOTRANSFERASE"/>
    <property type="match status" value="1"/>
</dbReference>
<dbReference type="GO" id="GO:0008146">
    <property type="term" value="F:sulfotransferase activity"/>
    <property type="evidence" value="ECO:0007669"/>
    <property type="project" value="InterPro"/>
</dbReference>
<dbReference type="InterPro" id="IPR007734">
    <property type="entry name" value="Heparan_SO4_2-O-STrfase"/>
</dbReference>
<dbReference type="Pfam" id="PF03567">
    <property type="entry name" value="Sulfotransfer_2"/>
    <property type="match status" value="2"/>
</dbReference>
<dbReference type="Gene3D" id="3.40.50.300">
    <property type="entry name" value="P-loop containing nucleotide triphosphate hydrolases"/>
    <property type="match status" value="2"/>
</dbReference>
<evidence type="ECO:0000256" key="3">
    <source>
        <dbReference type="ARBA" id="ARBA00022679"/>
    </source>
</evidence>
<keyword evidence="4 10" id="KW-0812">Transmembrane</keyword>
<dbReference type="AlphaFoldDB" id="A0A553NZH6"/>
<evidence type="ECO:0000256" key="10">
    <source>
        <dbReference type="SAM" id="Phobius"/>
    </source>
</evidence>
<dbReference type="STRING" id="6832.A0A553NZH6"/>
<gene>
    <name evidence="11" type="ORF">TCAL_01210</name>
</gene>
<name>A0A553NZH6_TIGCA</name>
<dbReference type="SUPFAM" id="SSF52540">
    <property type="entry name" value="P-loop containing nucleoside triphosphate hydrolases"/>
    <property type="match status" value="2"/>
</dbReference>
<protein>
    <recommendedName>
        <fullName evidence="13">Sulfotransferase domain-containing protein</fullName>
    </recommendedName>
</protein>
<comment type="similarity">
    <text evidence="2">Belongs to the sulfotransferase 3 family.</text>
</comment>
<dbReference type="PANTHER" id="PTHR12129:SF15">
    <property type="entry name" value="URONYL 2-SULFOTRANSFERASE"/>
    <property type="match status" value="1"/>
</dbReference>
<evidence type="ECO:0000313" key="12">
    <source>
        <dbReference type="Proteomes" id="UP000318571"/>
    </source>
</evidence>
<feature type="transmembrane region" description="Helical" evidence="10">
    <location>
        <begin position="12"/>
        <end position="31"/>
    </location>
</feature>
<keyword evidence="8 10" id="KW-0472">Membrane</keyword>
<keyword evidence="7" id="KW-0333">Golgi apparatus</keyword>
<proteinExistence type="inferred from homology"/>
<evidence type="ECO:0000256" key="4">
    <source>
        <dbReference type="ARBA" id="ARBA00022692"/>
    </source>
</evidence>
<evidence type="ECO:0000256" key="8">
    <source>
        <dbReference type="ARBA" id="ARBA00023136"/>
    </source>
</evidence>
<evidence type="ECO:0000256" key="6">
    <source>
        <dbReference type="ARBA" id="ARBA00022989"/>
    </source>
</evidence>
<keyword evidence="9" id="KW-0325">Glycoprotein</keyword>
<comment type="subcellular location">
    <subcellularLocation>
        <location evidence="1">Golgi apparatus membrane</location>
        <topology evidence="1">Single-pass type II membrane protein</topology>
    </subcellularLocation>
</comment>
<evidence type="ECO:0000256" key="7">
    <source>
        <dbReference type="ARBA" id="ARBA00023034"/>
    </source>
</evidence>
<comment type="caution">
    <text evidence="11">The sequence shown here is derived from an EMBL/GenBank/DDBJ whole genome shotgun (WGS) entry which is preliminary data.</text>
</comment>
<keyword evidence="5" id="KW-0735">Signal-anchor</keyword>
<dbReference type="EMBL" id="VCGU01000009">
    <property type="protein sequence ID" value="TRY70843.1"/>
    <property type="molecule type" value="Genomic_DNA"/>
</dbReference>
<evidence type="ECO:0000256" key="5">
    <source>
        <dbReference type="ARBA" id="ARBA00022968"/>
    </source>
</evidence>
<evidence type="ECO:0008006" key="13">
    <source>
        <dbReference type="Google" id="ProtNLM"/>
    </source>
</evidence>
<dbReference type="GO" id="GO:0000139">
    <property type="term" value="C:Golgi membrane"/>
    <property type="evidence" value="ECO:0007669"/>
    <property type="project" value="UniProtKB-SubCell"/>
</dbReference>
<dbReference type="InterPro" id="IPR027417">
    <property type="entry name" value="P-loop_NTPase"/>
</dbReference>
<evidence type="ECO:0000256" key="2">
    <source>
        <dbReference type="ARBA" id="ARBA00010569"/>
    </source>
</evidence>
<evidence type="ECO:0000256" key="9">
    <source>
        <dbReference type="ARBA" id="ARBA00023180"/>
    </source>
</evidence>
<keyword evidence="6 10" id="KW-1133">Transmembrane helix</keyword>
<feature type="non-terminal residue" evidence="11">
    <location>
        <position position="490"/>
    </location>
</feature>
<dbReference type="Proteomes" id="UP000318571">
    <property type="component" value="Chromosome 9"/>
</dbReference>
<reference evidence="11 12" key="1">
    <citation type="journal article" date="2018" name="Nat. Ecol. Evol.">
        <title>Genomic signatures of mitonuclear coevolution across populations of Tigriopus californicus.</title>
        <authorList>
            <person name="Barreto F.S."/>
            <person name="Watson E.T."/>
            <person name="Lima T.G."/>
            <person name="Willett C.S."/>
            <person name="Edmands S."/>
            <person name="Li W."/>
            <person name="Burton R.S."/>
        </authorList>
    </citation>
    <scope>NUCLEOTIDE SEQUENCE [LARGE SCALE GENOMIC DNA]</scope>
    <source>
        <strain evidence="11 12">San Diego</strain>
    </source>
</reference>
<organism evidence="11 12">
    <name type="scientific">Tigriopus californicus</name>
    <name type="common">Marine copepod</name>
    <dbReference type="NCBI Taxonomy" id="6832"/>
    <lineage>
        <taxon>Eukaryota</taxon>
        <taxon>Metazoa</taxon>
        <taxon>Ecdysozoa</taxon>
        <taxon>Arthropoda</taxon>
        <taxon>Crustacea</taxon>
        <taxon>Multicrustacea</taxon>
        <taxon>Hexanauplia</taxon>
        <taxon>Copepoda</taxon>
        <taxon>Harpacticoida</taxon>
        <taxon>Harpacticidae</taxon>
        <taxon>Tigriopus</taxon>
    </lineage>
</organism>